<dbReference type="EMBL" id="JFBX01000739">
    <property type="protein sequence ID" value="KXH29724.1"/>
    <property type="molecule type" value="Genomic_DNA"/>
</dbReference>
<sequence>MATMGLEDAVESQIEPNDDETVDSFDDMGLASELLRGVYAYGFERPSTLQQRAIMPIIKGHDIVAQAPSGTGKTATFSISVLQKIDPAVKQCQALILAPTRELAQHIQKVVVAIGDLINVECHACIGGSSVHDEIKALQDGPQVVVGTPGRIHNMIQRHFLRTNAIKMFILDEADEMLSRGFTEQIYDIFQLLQPQSSQVILLSATLPQDVLEITTKFMHDPIRILAKKDQVTPQGIKQFYIIVGEELKLNTLFDLFNITACQTITFCNTRKKVEWLSNSLKSRNLPFSAMHGDMTSIDRAAIMAQFRSGSTRLLIATELLARGIDVQQIPLIINYDLPANHENYIYRVGRGGHLGRRGIAISFVTPNDTDLIERIEQFYATDIEEITASDVKPYLLALEALNCKEKNN</sequence>
<comment type="similarity">
    <text evidence="9">Belongs to the DEAD box helicase family. eIF4A subfamily.</text>
</comment>
<feature type="domain" description="Helicase ATP-binding" evidence="19">
    <location>
        <begin position="54"/>
        <end position="225"/>
    </location>
</feature>
<keyword evidence="2" id="KW-0396">Initiation factor</keyword>
<dbReference type="SMART" id="SM00487">
    <property type="entry name" value="DEXDc"/>
    <property type="match status" value="1"/>
</dbReference>
<accession>A0A135S1C3</accession>
<keyword evidence="23" id="KW-1185">Reference proteome</keyword>
<dbReference type="PANTHER" id="PTHR47958">
    <property type="entry name" value="ATP-DEPENDENT RNA HELICASE DBP3"/>
    <property type="match status" value="1"/>
</dbReference>
<comment type="catalytic activity">
    <reaction evidence="15">
        <text>ATP + H2O = ADP + phosphate + H(+)</text>
        <dbReference type="Rhea" id="RHEA:13065"/>
        <dbReference type="ChEBI" id="CHEBI:15377"/>
        <dbReference type="ChEBI" id="CHEBI:15378"/>
        <dbReference type="ChEBI" id="CHEBI:30616"/>
        <dbReference type="ChEBI" id="CHEBI:43474"/>
        <dbReference type="ChEBI" id="CHEBI:456216"/>
        <dbReference type="EC" id="3.6.4.13"/>
    </reaction>
</comment>
<evidence type="ECO:0000256" key="1">
    <source>
        <dbReference type="ARBA" id="ARBA00012552"/>
    </source>
</evidence>
<dbReference type="PROSITE" id="PS00039">
    <property type="entry name" value="DEAD_ATP_HELICASE"/>
    <property type="match status" value="1"/>
</dbReference>
<evidence type="ECO:0000259" key="19">
    <source>
        <dbReference type="PROSITE" id="PS51192"/>
    </source>
</evidence>
<comment type="subunit">
    <text evidence="12">Component of the eIF4F complex, which composition varies with external and internal environmental conditions. It is composed of at least eIF4A, eIF4E and eIF4G.</text>
</comment>
<keyword evidence="7" id="KW-0694">RNA-binding</keyword>
<dbReference type="Pfam" id="PF00271">
    <property type="entry name" value="Helicase_C"/>
    <property type="match status" value="1"/>
</dbReference>
<evidence type="ECO:0000256" key="13">
    <source>
        <dbReference type="ARBA" id="ARBA00031826"/>
    </source>
</evidence>
<reference evidence="22 23" key="1">
    <citation type="submission" date="2014-02" db="EMBL/GenBank/DDBJ databases">
        <title>The genome sequence of Colletotrichum simmondsii CBS122122.</title>
        <authorList>
            <person name="Baroncelli R."/>
            <person name="Thon M.R."/>
        </authorList>
    </citation>
    <scope>NUCLEOTIDE SEQUENCE [LARGE SCALE GENOMIC DNA]</scope>
    <source>
        <strain evidence="22 23">CBS122122</strain>
    </source>
</reference>
<keyword evidence="5 17" id="KW-0347">Helicase</keyword>
<dbReference type="Pfam" id="PF00270">
    <property type="entry name" value="DEAD"/>
    <property type="match status" value="1"/>
</dbReference>
<evidence type="ECO:0000256" key="16">
    <source>
        <dbReference type="PROSITE-ProRule" id="PRU00552"/>
    </source>
</evidence>
<evidence type="ECO:0000256" key="17">
    <source>
        <dbReference type="RuleBase" id="RU000492"/>
    </source>
</evidence>
<dbReference type="SMART" id="SM00490">
    <property type="entry name" value="HELICc"/>
    <property type="match status" value="1"/>
</dbReference>
<feature type="short sequence motif" description="Q motif" evidence="16">
    <location>
        <begin position="23"/>
        <end position="51"/>
    </location>
</feature>
<evidence type="ECO:0000256" key="7">
    <source>
        <dbReference type="ARBA" id="ARBA00022884"/>
    </source>
</evidence>
<evidence type="ECO:0000256" key="4">
    <source>
        <dbReference type="ARBA" id="ARBA00022801"/>
    </source>
</evidence>
<dbReference type="AlphaFoldDB" id="A0A135S1C3"/>
<dbReference type="FunFam" id="3.40.50.300:FF:000089">
    <property type="entry name" value="Eukaryotic initiation factor 4A-II"/>
    <property type="match status" value="1"/>
</dbReference>
<dbReference type="InterPro" id="IPR000629">
    <property type="entry name" value="RNA-helicase_DEAD-box_CS"/>
</dbReference>
<dbReference type="InterPro" id="IPR014014">
    <property type="entry name" value="RNA_helicase_DEAD_Q_motif"/>
</dbReference>
<dbReference type="GO" id="GO:0003743">
    <property type="term" value="F:translation initiation factor activity"/>
    <property type="evidence" value="ECO:0007669"/>
    <property type="project" value="UniProtKB-KW"/>
</dbReference>
<evidence type="ECO:0000259" key="20">
    <source>
        <dbReference type="PROSITE" id="PS51194"/>
    </source>
</evidence>
<dbReference type="Proteomes" id="UP000070328">
    <property type="component" value="Unassembled WGS sequence"/>
</dbReference>
<dbReference type="Gene3D" id="3.40.50.300">
    <property type="entry name" value="P-loop containing nucleotide triphosphate hydrolases"/>
    <property type="match status" value="2"/>
</dbReference>
<dbReference type="PROSITE" id="PS51195">
    <property type="entry name" value="Q_MOTIF"/>
    <property type="match status" value="1"/>
</dbReference>
<evidence type="ECO:0000256" key="15">
    <source>
        <dbReference type="ARBA" id="ARBA00047984"/>
    </source>
</evidence>
<feature type="region of interest" description="Disordered" evidence="18">
    <location>
        <begin position="1"/>
        <end position="20"/>
    </location>
</feature>
<dbReference type="PROSITE" id="PS51192">
    <property type="entry name" value="HELICASE_ATP_BIND_1"/>
    <property type="match status" value="1"/>
</dbReference>
<feature type="domain" description="DEAD-box RNA helicase Q" evidence="21">
    <location>
        <begin position="23"/>
        <end position="51"/>
    </location>
</feature>
<keyword evidence="4 17" id="KW-0378">Hydrolase</keyword>
<evidence type="ECO:0000256" key="9">
    <source>
        <dbReference type="ARBA" id="ARBA00024352"/>
    </source>
</evidence>
<evidence type="ECO:0000259" key="21">
    <source>
        <dbReference type="PROSITE" id="PS51195"/>
    </source>
</evidence>
<dbReference type="EC" id="3.6.4.13" evidence="1"/>
<evidence type="ECO:0000256" key="8">
    <source>
        <dbReference type="ARBA" id="ARBA00022917"/>
    </source>
</evidence>
<dbReference type="CDD" id="cd18787">
    <property type="entry name" value="SF2_C_DEAD"/>
    <property type="match status" value="1"/>
</dbReference>
<evidence type="ECO:0000256" key="18">
    <source>
        <dbReference type="SAM" id="MobiDB-lite"/>
    </source>
</evidence>
<evidence type="ECO:0000256" key="12">
    <source>
        <dbReference type="ARBA" id="ARBA00025866"/>
    </source>
</evidence>
<evidence type="ECO:0000256" key="14">
    <source>
        <dbReference type="ARBA" id="ARBA00032223"/>
    </source>
</evidence>
<comment type="function">
    <text evidence="11">ATP-dependent RNA helicase which is a subunit of the eIF4F complex involved in cap recognition and is required for mRNA binding to ribosome. In the current model of translation initiation, eIF4A unwinds RNA secondary structures in the 5'-UTR of mRNAs which is necessary to allow efficient binding of the small ribosomal subunit, and subsequent scanning for the initiator codon.</text>
</comment>
<evidence type="ECO:0000256" key="2">
    <source>
        <dbReference type="ARBA" id="ARBA00022540"/>
    </source>
</evidence>
<dbReference type="InterPro" id="IPR011545">
    <property type="entry name" value="DEAD/DEAH_box_helicase_dom"/>
</dbReference>
<gene>
    <name evidence="22" type="ORF">CSIM01_05490</name>
</gene>
<organism evidence="22 23">
    <name type="scientific">Colletotrichum simmondsii</name>
    <dbReference type="NCBI Taxonomy" id="703756"/>
    <lineage>
        <taxon>Eukaryota</taxon>
        <taxon>Fungi</taxon>
        <taxon>Dikarya</taxon>
        <taxon>Ascomycota</taxon>
        <taxon>Pezizomycotina</taxon>
        <taxon>Sordariomycetes</taxon>
        <taxon>Hypocreomycetidae</taxon>
        <taxon>Glomerellales</taxon>
        <taxon>Glomerellaceae</taxon>
        <taxon>Colletotrichum</taxon>
        <taxon>Colletotrichum acutatum species complex</taxon>
    </lineage>
</organism>
<dbReference type="InterPro" id="IPR014001">
    <property type="entry name" value="Helicase_ATP-bd"/>
</dbReference>
<evidence type="ECO:0000313" key="23">
    <source>
        <dbReference type="Proteomes" id="UP000070328"/>
    </source>
</evidence>
<dbReference type="InterPro" id="IPR027417">
    <property type="entry name" value="P-loop_NTPase"/>
</dbReference>
<name>A0A135S1C3_9PEZI</name>
<keyword evidence="3 17" id="KW-0547">Nucleotide-binding</keyword>
<protein>
    <recommendedName>
        <fullName evidence="10">ATP-dependent RNA helicase eIF4A</fullName>
        <ecNumber evidence="1">3.6.4.13</ecNumber>
    </recommendedName>
    <alternativeName>
        <fullName evidence="14">Eukaryotic initiation factor 4A</fullName>
    </alternativeName>
    <alternativeName>
        <fullName evidence="13">Translation initiation factor 1</fullName>
    </alternativeName>
</protein>
<keyword evidence="8" id="KW-0648">Protein biosynthesis</keyword>
<dbReference type="InterPro" id="IPR044728">
    <property type="entry name" value="EIF4A_DEADc"/>
</dbReference>
<dbReference type="CDD" id="cd18046">
    <property type="entry name" value="DEADc_EIF4AII_EIF4AI_DDX2"/>
    <property type="match status" value="1"/>
</dbReference>
<feature type="domain" description="Helicase C-terminal" evidence="20">
    <location>
        <begin position="236"/>
        <end position="395"/>
    </location>
</feature>
<dbReference type="SUPFAM" id="SSF52540">
    <property type="entry name" value="P-loop containing nucleoside triphosphate hydrolases"/>
    <property type="match status" value="1"/>
</dbReference>
<evidence type="ECO:0000256" key="6">
    <source>
        <dbReference type="ARBA" id="ARBA00022840"/>
    </source>
</evidence>
<dbReference type="GO" id="GO:0016787">
    <property type="term" value="F:hydrolase activity"/>
    <property type="evidence" value="ECO:0007669"/>
    <property type="project" value="UniProtKB-KW"/>
</dbReference>
<dbReference type="GO" id="GO:0003724">
    <property type="term" value="F:RNA helicase activity"/>
    <property type="evidence" value="ECO:0007669"/>
    <property type="project" value="UniProtKB-EC"/>
</dbReference>
<evidence type="ECO:0000256" key="10">
    <source>
        <dbReference type="ARBA" id="ARBA00024412"/>
    </source>
</evidence>
<dbReference type="GO" id="GO:0005524">
    <property type="term" value="F:ATP binding"/>
    <property type="evidence" value="ECO:0007669"/>
    <property type="project" value="UniProtKB-KW"/>
</dbReference>
<comment type="caution">
    <text evidence="22">The sequence shown here is derived from an EMBL/GenBank/DDBJ whole genome shotgun (WGS) entry which is preliminary data.</text>
</comment>
<evidence type="ECO:0000256" key="11">
    <source>
        <dbReference type="ARBA" id="ARBA00024769"/>
    </source>
</evidence>
<evidence type="ECO:0000256" key="3">
    <source>
        <dbReference type="ARBA" id="ARBA00022741"/>
    </source>
</evidence>
<evidence type="ECO:0000313" key="22">
    <source>
        <dbReference type="EMBL" id="KXH29724.1"/>
    </source>
</evidence>
<keyword evidence="6 17" id="KW-0067">ATP-binding</keyword>
<evidence type="ECO:0000256" key="5">
    <source>
        <dbReference type="ARBA" id="ARBA00022806"/>
    </source>
</evidence>
<dbReference type="GO" id="GO:0003723">
    <property type="term" value="F:RNA binding"/>
    <property type="evidence" value="ECO:0007669"/>
    <property type="project" value="UniProtKB-KW"/>
</dbReference>
<dbReference type="InterPro" id="IPR001650">
    <property type="entry name" value="Helicase_C-like"/>
</dbReference>
<proteinExistence type="inferred from homology"/>
<dbReference type="PROSITE" id="PS51194">
    <property type="entry name" value="HELICASE_CTER"/>
    <property type="match status" value="1"/>
</dbReference>